<reference evidence="1 2" key="1">
    <citation type="submission" date="2020-10" db="EMBL/GenBank/DDBJ databases">
        <title>Nocardioides sp. isolated from sludge.</title>
        <authorList>
            <person name="Zhang X."/>
        </authorList>
    </citation>
    <scope>NUCLEOTIDE SEQUENCE [LARGE SCALE GENOMIC DNA]</scope>
    <source>
        <strain evidence="1 2">Y6</strain>
    </source>
</reference>
<proteinExistence type="predicted"/>
<dbReference type="SUPFAM" id="SSF56219">
    <property type="entry name" value="DNase I-like"/>
    <property type="match status" value="1"/>
</dbReference>
<dbReference type="EMBL" id="JADCSA010000003">
    <property type="protein sequence ID" value="MBE7323967.1"/>
    <property type="molecule type" value="Genomic_DNA"/>
</dbReference>
<keyword evidence="2" id="KW-1185">Reference proteome</keyword>
<dbReference type="Proteomes" id="UP000756387">
    <property type="component" value="Unassembled WGS sequence"/>
</dbReference>
<dbReference type="Gene3D" id="3.60.10.10">
    <property type="entry name" value="Endonuclease/exonuclease/phosphatase"/>
    <property type="match status" value="1"/>
</dbReference>
<organism evidence="1 2">
    <name type="scientific">Nocardioides malaquae</name>
    <dbReference type="NCBI Taxonomy" id="2773426"/>
    <lineage>
        <taxon>Bacteria</taxon>
        <taxon>Bacillati</taxon>
        <taxon>Actinomycetota</taxon>
        <taxon>Actinomycetes</taxon>
        <taxon>Propionibacteriales</taxon>
        <taxon>Nocardioidaceae</taxon>
        <taxon>Nocardioides</taxon>
    </lineage>
</organism>
<comment type="caution">
    <text evidence="1">The sequence shown here is derived from an EMBL/GenBank/DDBJ whole genome shotgun (WGS) entry which is preliminary data.</text>
</comment>
<evidence type="ECO:0000313" key="1">
    <source>
        <dbReference type="EMBL" id="MBE7323967.1"/>
    </source>
</evidence>
<name>A0ABR9RQX0_9ACTN</name>
<accession>A0ABR9RQX0</accession>
<evidence type="ECO:0000313" key="2">
    <source>
        <dbReference type="Proteomes" id="UP000756387"/>
    </source>
</evidence>
<protein>
    <recommendedName>
        <fullName evidence="3">Endonuclease/exonuclease/phosphatase family protein</fullName>
    </recommendedName>
</protein>
<evidence type="ECO:0008006" key="3">
    <source>
        <dbReference type="Google" id="ProtNLM"/>
    </source>
</evidence>
<dbReference type="RefSeq" id="WP_193637270.1">
    <property type="nucleotide sequence ID" value="NZ_JADCSA010000003.1"/>
</dbReference>
<dbReference type="InterPro" id="IPR036691">
    <property type="entry name" value="Endo/exonu/phosph_ase_sf"/>
</dbReference>
<sequence length="321" mass="36130">MTRRPQRLRGVWWSAATAVLVVSVVLGVSAQRTPAGPDGDPAAVVTPGPVPALPGRVVDTVGVASYNVQWRTPRARLRADRDRLTARRGLDLIGWQETNSSQFRELDARYRARGWETWRWEGPREEGPAALALSWRTRTFELLDVDWVHVDGARRGLAEPHPPRWVVRARLRHRASGQTFTLLNTHLAHAIEQGEGWRPGPNARSARKHLRILARLWRSTPGDVLLSTGDYNFDHRDDSRARPAGGISDRFDGLATSSFAALGHEHVLPTHTSRWIDYVFVADRSLREGSAGAAQLVDHRVLEGFHSDHRPLVVRLRLYDR</sequence>
<gene>
    <name evidence="1" type="ORF">IEQ44_04800</name>
</gene>